<dbReference type="Proteomes" id="UP000006729">
    <property type="component" value="Chromosome 13"/>
</dbReference>
<evidence type="ECO:0000313" key="2">
    <source>
        <dbReference type="Proteomes" id="UP000006729"/>
    </source>
</evidence>
<organism evidence="1 2">
    <name type="scientific">Populus trichocarpa</name>
    <name type="common">Western balsam poplar</name>
    <name type="synonym">Populus balsamifera subsp. trichocarpa</name>
    <dbReference type="NCBI Taxonomy" id="3694"/>
    <lineage>
        <taxon>Eukaryota</taxon>
        <taxon>Viridiplantae</taxon>
        <taxon>Streptophyta</taxon>
        <taxon>Embryophyta</taxon>
        <taxon>Tracheophyta</taxon>
        <taxon>Spermatophyta</taxon>
        <taxon>Magnoliopsida</taxon>
        <taxon>eudicotyledons</taxon>
        <taxon>Gunneridae</taxon>
        <taxon>Pentapetalae</taxon>
        <taxon>rosids</taxon>
        <taxon>fabids</taxon>
        <taxon>Malpighiales</taxon>
        <taxon>Salicaceae</taxon>
        <taxon>Saliceae</taxon>
        <taxon>Populus</taxon>
    </lineage>
</organism>
<name>A0ACC0S222_POPTR</name>
<accession>A0ACC0S222</accession>
<keyword evidence="2" id="KW-1185">Reference proteome</keyword>
<evidence type="ECO:0000313" key="1">
    <source>
        <dbReference type="EMBL" id="KAI9383130.1"/>
    </source>
</evidence>
<dbReference type="EMBL" id="CM009302">
    <property type="protein sequence ID" value="KAI9383130.1"/>
    <property type="molecule type" value="Genomic_DNA"/>
</dbReference>
<protein>
    <submittedName>
        <fullName evidence="1">Uncharacterized protein</fullName>
    </submittedName>
</protein>
<sequence>MKGVRTSSFIENLGSPVQMSDVRFTCTMRGCSLRTKIAEYMVSPNKNKGERKRIRESLLLCLPVKYIVVNHFNQQPRKRKEQTSGETETWEV</sequence>
<comment type="caution">
    <text evidence="1">The sequence shown here is derived from an EMBL/GenBank/DDBJ whole genome shotgun (WGS) entry which is preliminary data.</text>
</comment>
<gene>
    <name evidence="1" type="ORF">POPTR_013G032950v4</name>
</gene>
<proteinExistence type="predicted"/>
<reference evidence="1 2" key="1">
    <citation type="journal article" date="2006" name="Science">
        <title>The genome of black cottonwood, Populus trichocarpa (Torr. &amp; Gray).</title>
        <authorList>
            <person name="Tuskan G.A."/>
            <person name="Difazio S."/>
            <person name="Jansson S."/>
            <person name="Bohlmann J."/>
            <person name="Grigoriev I."/>
            <person name="Hellsten U."/>
            <person name="Putnam N."/>
            <person name="Ralph S."/>
            <person name="Rombauts S."/>
            <person name="Salamov A."/>
            <person name="Schein J."/>
            <person name="Sterck L."/>
            <person name="Aerts A."/>
            <person name="Bhalerao R.R."/>
            <person name="Bhalerao R.P."/>
            <person name="Blaudez D."/>
            <person name="Boerjan W."/>
            <person name="Brun A."/>
            <person name="Brunner A."/>
            <person name="Busov V."/>
            <person name="Campbell M."/>
            <person name="Carlson J."/>
            <person name="Chalot M."/>
            <person name="Chapman J."/>
            <person name="Chen G.L."/>
            <person name="Cooper D."/>
            <person name="Coutinho P.M."/>
            <person name="Couturier J."/>
            <person name="Covert S."/>
            <person name="Cronk Q."/>
            <person name="Cunningham R."/>
            <person name="Davis J."/>
            <person name="Degroeve S."/>
            <person name="Dejardin A."/>
            <person name="Depamphilis C."/>
            <person name="Detter J."/>
            <person name="Dirks B."/>
            <person name="Dubchak I."/>
            <person name="Duplessis S."/>
            <person name="Ehlting J."/>
            <person name="Ellis B."/>
            <person name="Gendler K."/>
            <person name="Goodstein D."/>
            <person name="Gribskov M."/>
            <person name="Grimwood J."/>
            <person name="Groover A."/>
            <person name="Gunter L."/>
            <person name="Hamberger B."/>
            <person name="Heinze B."/>
            <person name="Helariutta Y."/>
            <person name="Henrissat B."/>
            <person name="Holligan D."/>
            <person name="Holt R."/>
            <person name="Huang W."/>
            <person name="Islam-Faridi N."/>
            <person name="Jones S."/>
            <person name="Jones-Rhoades M."/>
            <person name="Jorgensen R."/>
            <person name="Joshi C."/>
            <person name="Kangasjarvi J."/>
            <person name="Karlsson J."/>
            <person name="Kelleher C."/>
            <person name="Kirkpatrick R."/>
            <person name="Kirst M."/>
            <person name="Kohler A."/>
            <person name="Kalluri U."/>
            <person name="Larimer F."/>
            <person name="Leebens-Mack J."/>
            <person name="Leple J.C."/>
            <person name="Locascio P."/>
            <person name="Lou Y."/>
            <person name="Lucas S."/>
            <person name="Martin F."/>
            <person name="Montanini B."/>
            <person name="Napoli C."/>
            <person name="Nelson D.R."/>
            <person name="Nelson C."/>
            <person name="Nieminen K."/>
            <person name="Nilsson O."/>
            <person name="Pereda V."/>
            <person name="Peter G."/>
            <person name="Philippe R."/>
            <person name="Pilate G."/>
            <person name="Poliakov A."/>
            <person name="Razumovskaya J."/>
            <person name="Richardson P."/>
            <person name="Rinaldi C."/>
            <person name="Ritland K."/>
            <person name="Rouze P."/>
            <person name="Ryaboy D."/>
            <person name="Schmutz J."/>
            <person name="Schrader J."/>
            <person name="Segerman B."/>
            <person name="Shin H."/>
            <person name="Siddiqui A."/>
            <person name="Sterky F."/>
            <person name="Terry A."/>
            <person name="Tsai C.J."/>
            <person name="Uberbacher E."/>
            <person name="Unneberg P."/>
            <person name="Vahala J."/>
            <person name="Wall K."/>
            <person name="Wessler S."/>
            <person name="Yang G."/>
            <person name="Yin T."/>
            <person name="Douglas C."/>
            <person name="Marra M."/>
            <person name="Sandberg G."/>
            <person name="Van de Peer Y."/>
            <person name="Rokhsar D."/>
        </authorList>
    </citation>
    <scope>NUCLEOTIDE SEQUENCE [LARGE SCALE GENOMIC DNA]</scope>
    <source>
        <strain evidence="2">cv. Nisqually</strain>
    </source>
</reference>